<protein>
    <submittedName>
        <fullName evidence="1">Uncharacterized protein</fullName>
    </submittedName>
</protein>
<dbReference type="Proteomes" id="UP001203207">
    <property type="component" value="Unassembled WGS sequence"/>
</dbReference>
<proteinExistence type="predicted"/>
<gene>
    <name evidence="1" type="ORF">AArcSt2_09370</name>
</gene>
<reference evidence="1" key="2">
    <citation type="submission" date="2022-02" db="EMBL/GenBank/DDBJ databases">
        <authorList>
            <person name="Elcheninov A.G."/>
            <person name="Sorokin D.Y."/>
            <person name="Kublanov I.V."/>
        </authorList>
    </citation>
    <scope>NUCLEOTIDE SEQUENCE</scope>
    <source>
        <strain evidence="1">AArc-St2</strain>
    </source>
</reference>
<sequence length="189" mass="21749">MMLSAEDIDRYVEQYQAVEPLYPVESEAIETLPTALQTGEYGWKDTEWIVQWCFRRYLGDYPDTDRRRIEDAFATESFELVHTAISTAADTDDLHTAADALTALSGVDIYVASALLFFISPEQYLVIGPREWEVLSESGFLDRTYPASLTIDAYQEYLTACTQLATETDRSFWECYMGLWQCWKSEVDH</sequence>
<dbReference type="AlphaFoldDB" id="A0AAE3K8C5"/>
<reference evidence="1" key="1">
    <citation type="journal article" date="2022" name="Syst. Appl. Microbiol.">
        <title>Natronocalculus amylovorans gen. nov., sp. nov., and Natranaeroarchaeum aerophilus sp. nov., dominant culturable amylolytic natronoarchaea from hypersaline soda lakes in southwestern Siberia.</title>
        <authorList>
            <person name="Sorokin D.Y."/>
            <person name="Elcheninov A.G."/>
            <person name="Khizhniak T.V."/>
            <person name="Koenen M."/>
            <person name="Bale N.J."/>
            <person name="Damste J.S.S."/>
            <person name="Kublanov I.V."/>
        </authorList>
    </citation>
    <scope>NUCLEOTIDE SEQUENCE</scope>
    <source>
        <strain evidence="1">AArc-St2</strain>
    </source>
</reference>
<name>A0AAE3K8C5_9EURY</name>
<comment type="caution">
    <text evidence="1">The sequence shown here is derived from an EMBL/GenBank/DDBJ whole genome shotgun (WGS) entry which is preliminary data.</text>
</comment>
<evidence type="ECO:0000313" key="1">
    <source>
        <dbReference type="EMBL" id="MCL9817152.1"/>
    </source>
</evidence>
<keyword evidence="2" id="KW-1185">Reference proteome</keyword>
<evidence type="ECO:0000313" key="2">
    <source>
        <dbReference type="Proteomes" id="UP001203207"/>
    </source>
</evidence>
<accession>A0AAE3K8C5</accession>
<dbReference type="RefSeq" id="WP_250584158.1">
    <property type="nucleotide sequence ID" value="NZ_JAKRVX010000003.1"/>
</dbReference>
<organism evidence="1 2">
    <name type="scientific">Natronocalculus amylovorans</name>
    <dbReference type="NCBI Taxonomy" id="2917812"/>
    <lineage>
        <taxon>Archaea</taxon>
        <taxon>Methanobacteriati</taxon>
        <taxon>Methanobacteriota</taxon>
        <taxon>Stenosarchaea group</taxon>
        <taxon>Halobacteria</taxon>
        <taxon>Halobacteriales</taxon>
        <taxon>Haloferacaceae</taxon>
        <taxon>Natronocalculus</taxon>
    </lineage>
</organism>
<dbReference type="EMBL" id="JAKRVX010000003">
    <property type="protein sequence ID" value="MCL9817152.1"/>
    <property type="molecule type" value="Genomic_DNA"/>
</dbReference>